<gene>
    <name evidence="3" type="ORF">Cfor_08809</name>
</gene>
<feature type="compositionally biased region" description="Polar residues" evidence="1">
    <location>
        <begin position="144"/>
        <end position="153"/>
    </location>
</feature>
<organism evidence="3 4">
    <name type="scientific">Coptotermes formosanus</name>
    <name type="common">Formosan subterranean termite</name>
    <dbReference type="NCBI Taxonomy" id="36987"/>
    <lineage>
        <taxon>Eukaryota</taxon>
        <taxon>Metazoa</taxon>
        <taxon>Ecdysozoa</taxon>
        <taxon>Arthropoda</taxon>
        <taxon>Hexapoda</taxon>
        <taxon>Insecta</taxon>
        <taxon>Pterygota</taxon>
        <taxon>Neoptera</taxon>
        <taxon>Polyneoptera</taxon>
        <taxon>Dictyoptera</taxon>
        <taxon>Blattodea</taxon>
        <taxon>Blattoidea</taxon>
        <taxon>Termitoidae</taxon>
        <taxon>Rhinotermitidae</taxon>
        <taxon>Coptotermes</taxon>
    </lineage>
</organism>
<accession>A0A6L2Q4P7</accession>
<feature type="compositionally biased region" description="Low complexity" evidence="1">
    <location>
        <begin position="206"/>
        <end position="215"/>
    </location>
</feature>
<evidence type="ECO:0000313" key="4">
    <source>
        <dbReference type="Proteomes" id="UP000502823"/>
    </source>
</evidence>
<feature type="region of interest" description="Disordered" evidence="1">
    <location>
        <begin position="59"/>
        <end position="106"/>
    </location>
</feature>
<reference evidence="4" key="1">
    <citation type="submission" date="2020-01" db="EMBL/GenBank/DDBJ databases">
        <title>Draft genome sequence of the Termite Coptotermes fromosanus.</title>
        <authorList>
            <person name="Itakura S."/>
            <person name="Yosikawa Y."/>
            <person name="Umezawa K."/>
        </authorList>
    </citation>
    <scope>NUCLEOTIDE SEQUENCE [LARGE SCALE GENOMIC DNA]</scope>
</reference>
<sequence>MHRHVKVAKEKPEEEKKSNMKWWIIAGVLAFISVCAFIGITLWLGLNVASEDNNNGNNNANFNKKEMSSSARTEKQPVVLGTADQKIGEGSQGEQTDGKHTKKKHGDKLGVMVTTELFESPDKDLGEDAYVEEVHKSQTRSEENNVPTDTTVINHKEPLTSGSPLYPQPIPETPVFVPEGPTVGKTITPETVPTSVTNSQQKASEEGSTSVSSTGMDTEKEPDIIQKIFNKPEHNADELLDALFHNPTQENRPASFEDDIDNSFLRQENKDIRQFYISDAVNEKGEHFMPQNFEYPHDRDFVASEPFDNQHVTESLIREHRLEITEDGVDRDDVPSLDHDDGLFYTPSNPDRYDGEDPDLAENPFTTFVQGRLQELYNWLSTEEDVTGKHNSDSNDNSSVSDDFMKVLVALNQSLSEGNSSILLGQLKDLYYGESKLNVTDPAVLLNSSNLVSFGLLAFDLLLLRNVQQIAWEEEKVSSEEMMKDPEVLALNALFMPPDKVRQLQEPTSRIGKENKEGEEEKSILQELMEFVNGSLRAVLNLGRAYRRSVASGDSSRASSNVLDCIWTLYCRNLDKTARLNGPYGFLAKMNSLGLRLVMGEFPVENVLEHVLREVTRGWNHMDCEKLFP</sequence>
<protein>
    <submittedName>
        <fullName evidence="3">Uncharacterized protein</fullName>
    </submittedName>
</protein>
<evidence type="ECO:0000313" key="3">
    <source>
        <dbReference type="EMBL" id="GFG39829.1"/>
    </source>
</evidence>
<evidence type="ECO:0000256" key="2">
    <source>
        <dbReference type="SAM" id="Phobius"/>
    </source>
</evidence>
<keyword evidence="2" id="KW-0812">Transmembrane</keyword>
<dbReference type="AlphaFoldDB" id="A0A6L2Q4P7"/>
<proteinExistence type="predicted"/>
<feature type="compositionally biased region" description="Basic and acidic residues" evidence="1">
    <location>
        <begin position="331"/>
        <end position="342"/>
    </location>
</feature>
<comment type="caution">
    <text evidence="3">The sequence shown here is derived from an EMBL/GenBank/DDBJ whole genome shotgun (WGS) entry which is preliminary data.</text>
</comment>
<dbReference type="EMBL" id="BLKM01001253">
    <property type="protein sequence ID" value="GFG39829.1"/>
    <property type="molecule type" value="Genomic_DNA"/>
</dbReference>
<feature type="non-terminal residue" evidence="3">
    <location>
        <position position="629"/>
    </location>
</feature>
<evidence type="ECO:0000256" key="1">
    <source>
        <dbReference type="SAM" id="MobiDB-lite"/>
    </source>
</evidence>
<feature type="compositionally biased region" description="Basic and acidic residues" evidence="1">
    <location>
        <begin position="63"/>
        <end position="75"/>
    </location>
</feature>
<feature type="compositionally biased region" description="Polar residues" evidence="1">
    <location>
        <begin position="188"/>
        <end position="202"/>
    </location>
</feature>
<dbReference type="InParanoid" id="A0A6L2Q4P7"/>
<feature type="transmembrane region" description="Helical" evidence="2">
    <location>
        <begin position="21"/>
        <end position="46"/>
    </location>
</feature>
<keyword evidence="4" id="KW-1185">Reference proteome</keyword>
<dbReference type="Proteomes" id="UP000502823">
    <property type="component" value="Unassembled WGS sequence"/>
</dbReference>
<feature type="region of interest" description="Disordered" evidence="1">
    <location>
        <begin position="330"/>
        <end position="355"/>
    </location>
</feature>
<feature type="region of interest" description="Disordered" evidence="1">
    <location>
        <begin position="135"/>
        <end position="162"/>
    </location>
</feature>
<dbReference type="OrthoDB" id="6372935at2759"/>
<feature type="region of interest" description="Disordered" evidence="1">
    <location>
        <begin position="184"/>
        <end position="220"/>
    </location>
</feature>
<keyword evidence="2" id="KW-0472">Membrane</keyword>
<name>A0A6L2Q4P7_COPFO</name>
<keyword evidence="2" id="KW-1133">Transmembrane helix</keyword>